<reference evidence="1 2" key="1">
    <citation type="submission" date="2024-04" db="EMBL/GenBank/DDBJ databases">
        <authorList>
            <person name="Waldvogel A.-M."/>
            <person name="Schoenle A."/>
        </authorList>
    </citation>
    <scope>NUCLEOTIDE SEQUENCE [LARGE SCALE GENOMIC DNA]</scope>
</reference>
<organism evidence="1 2">
    <name type="scientific">Knipowitschia caucasica</name>
    <name type="common">Caucasian dwarf goby</name>
    <name type="synonym">Pomatoschistus caucasicus</name>
    <dbReference type="NCBI Taxonomy" id="637954"/>
    <lineage>
        <taxon>Eukaryota</taxon>
        <taxon>Metazoa</taxon>
        <taxon>Chordata</taxon>
        <taxon>Craniata</taxon>
        <taxon>Vertebrata</taxon>
        <taxon>Euteleostomi</taxon>
        <taxon>Actinopterygii</taxon>
        <taxon>Neopterygii</taxon>
        <taxon>Teleostei</taxon>
        <taxon>Neoteleostei</taxon>
        <taxon>Acanthomorphata</taxon>
        <taxon>Gobiaria</taxon>
        <taxon>Gobiiformes</taxon>
        <taxon>Gobioidei</taxon>
        <taxon>Gobiidae</taxon>
        <taxon>Gobiinae</taxon>
        <taxon>Knipowitschia</taxon>
    </lineage>
</organism>
<proteinExistence type="predicted"/>
<evidence type="ECO:0000313" key="1">
    <source>
        <dbReference type="EMBL" id="CAL1602506.1"/>
    </source>
</evidence>
<dbReference type="AlphaFoldDB" id="A0AAV2LKF6"/>
<sequence>MKSLTIRKIKKPFPSPHQLSSTSDSPVLNCPPQVSECGIIKAPLPALYGVLRGSICRSEVTRWPVTEEQSQILGVAEVHMASGEGRWLVFETPRTDGNGRRLEMVFEVARRGEASSFMWV</sequence>
<dbReference type="Proteomes" id="UP001497482">
    <property type="component" value="Chromosome 3"/>
</dbReference>
<name>A0AAV2LKF6_KNICA</name>
<accession>A0AAV2LKF6</accession>
<gene>
    <name evidence="1" type="ORF">KC01_LOCUS30267</name>
</gene>
<evidence type="ECO:0000313" key="2">
    <source>
        <dbReference type="Proteomes" id="UP001497482"/>
    </source>
</evidence>
<keyword evidence="2" id="KW-1185">Reference proteome</keyword>
<protein>
    <submittedName>
        <fullName evidence="1">Uncharacterized protein</fullName>
    </submittedName>
</protein>
<dbReference type="EMBL" id="OZ035825">
    <property type="protein sequence ID" value="CAL1602506.1"/>
    <property type="molecule type" value="Genomic_DNA"/>
</dbReference>